<gene>
    <name evidence="2" type="ORF">METZ01_LOCUS220233</name>
</gene>
<dbReference type="AlphaFoldDB" id="A0A382FXP3"/>
<evidence type="ECO:0000259" key="1">
    <source>
        <dbReference type="PROSITE" id="PS50093"/>
    </source>
</evidence>
<dbReference type="CDD" id="cd00146">
    <property type="entry name" value="PKD"/>
    <property type="match status" value="1"/>
</dbReference>
<sequence>MLRIRYFLNLTVCFSIFSLTTVLLSQPDGWSTTPNPSSGYFIGQATIDGVPAGEGDWSAAFDEDGNCAGAVVLIMNAGIAYINMPIYGDDSTTPDVDEGMNAGENFTLKLWDSSADAILEYPTSFDCWYNNNGAPFDGCGGYTEVYNFSAPSVDPNFSVTLDADGGTGQPYSLSVGFAPNATDGFDQEFDTYAPPAPPPPAFDAALTWGGDRYYTQILNGSANDLVEHEYGISLAYGSNNLIELSWDNTGWSDLGTFSLTDAFDGLLGIDIDMTQVTSLTLDNPSFNALKLKVTPLGVEYFMPVAGFTYSTEFLTATFSDASIAGSSAIVSWSWDFGDGSPDSTSTEQNPVHIYAE</sequence>
<dbReference type="InterPro" id="IPR000601">
    <property type="entry name" value="PKD_dom"/>
</dbReference>
<evidence type="ECO:0000313" key="2">
    <source>
        <dbReference type="EMBL" id="SVB67379.1"/>
    </source>
</evidence>
<organism evidence="2">
    <name type="scientific">marine metagenome</name>
    <dbReference type="NCBI Taxonomy" id="408172"/>
    <lineage>
        <taxon>unclassified sequences</taxon>
        <taxon>metagenomes</taxon>
        <taxon>ecological metagenomes</taxon>
    </lineage>
</organism>
<dbReference type="PROSITE" id="PS50093">
    <property type="entry name" value="PKD"/>
    <property type="match status" value="1"/>
</dbReference>
<feature type="non-terminal residue" evidence="2">
    <location>
        <position position="356"/>
    </location>
</feature>
<dbReference type="InterPro" id="IPR013783">
    <property type="entry name" value="Ig-like_fold"/>
</dbReference>
<reference evidence="2" key="1">
    <citation type="submission" date="2018-05" db="EMBL/GenBank/DDBJ databases">
        <authorList>
            <person name="Lanie J.A."/>
            <person name="Ng W.-L."/>
            <person name="Kazmierczak K.M."/>
            <person name="Andrzejewski T.M."/>
            <person name="Davidsen T.M."/>
            <person name="Wayne K.J."/>
            <person name="Tettelin H."/>
            <person name="Glass J.I."/>
            <person name="Rusch D."/>
            <person name="Podicherti R."/>
            <person name="Tsui H.-C.T."/>
            <person name="Winkler M.E."/>
        </authorList>
    </citation>
    <scope>NUCLEOTIDE SEQUENCE</scope>
</reference>
<accession>A0A382FXP3</accession>
<protein>
    <recommendedName>
        <fullName evidence="1">PKD domain-containing protein</fullName>
    </recommendedName>
</protein>
<name>A0A382FXP3_9ZZZZ</name>
<dbReference type="SUPFAM" id="SSF49299">
    <property type="entry name" value="PKD domain"/>
    <property type="match status" value="1"/>
</dbReference>
<dbReference type="Gene3D" id="2.60.40.10">
    <property type="entry name" value="Immunoglobulins"/>
    <property type="match status" value="1"/>
</dbReference>
<feature type="domain" description="PKD" evidence="1">
    <location>
        <begin position="299"/>
        <end position="356"/>
    </location>
</feature>
<proteinExistence type="predicted"/>
<dbReference type="InterPro" id="IPR035986">
    <property type="entry name" value="PKD_dom_sf"/>
</dbReference>
<dbReference type="Pfam" id="PF18911">
    <property type="entry name" value="PKD_4"/>
    <property type="match status" value="1"/>
</dbReference>
<dbReference type="EMBL" id="UINC01052256">
    <property type="protein sequence ID" value="SVB67379.1"/>
    <property type="molecule type" value="Genomic_DNA"/>
</dbReference>